<gene>
    <name evidence="2" type="ORF">CERZMDRAFT_96623</name>
</gene>
<evidence type="ECO:0000313" key="3">
    <source>
        <dbReference type="Proteomes" id="UP000799539"/>
    </source>
</evidence>
<accession>A0A6A6FHM0</accession>
<proteinExistence type="predicted"/>
<dbReference type="CDD" id="cd00866">
    <property type="entry name" value="PEBP_euk"/>
    <property type="match status" value="1"/>
</dbReference>
<sequence length="252" mass="27262">MLVSLLALVATVSAVALPEPAALEQRQTCRIATSAELAAAREAFLREGIIPPTPAQFDPAEAQLIPEFNPVSALAVTYGNKAVNLGNNFSTLETIPSPAFSFTREPNFGIHRNSSLILALENPLTRLHPDPATTKYTLIMADPDAPNSETPILSPFLHMIVSDAQPDCVPTQRRRVVAPYMFPSPLSIAAHHYTFLIYRQPPNYVAPAQLQNLPGLRARFPLVDYVTENGLIGPIAGNFFNEGLGNVLDIGA</sequence>
<evidence type="ECO:0000313" key="2">
    <source>
        <dbReference type="EMBL" id="KAF2212949.1"/>
    </source>
</evidence>
<evidence type="ECO:0000256" key="1">
    <source>
        <dbReference type="SAM" id="SignalP"/>
    </source>
</evidence>
<dbReference type="Gene3D" id="3.90.280.10">
    <property type="entry name" value="PEBP-like"/>
    <property type="match status" value="1"/>
</dbReference>
<protein>
    <recommendedName>
        <fullName evidence="4">PEBP-like protein</fullName>
    </recommendedName>
</protein>
<keyword evidence="1" id="KW-0732">Signal</keyword>
<dbReference type="Proteomes" id="UP000799539">
    <property type="component" value="Unassembled WGS sequence"/>
</dbReference>
<dbReference type="PANTHER" id="PTHR11362:SF82">
    <property type="entry name" value="PHOSPHATIDYLETHANOLAMINE-BINDING PROTEIN 4"/>
    <property type="match status" value="1"/>
</dbReference>
<reference evidence="2" key="1">
    <citation type="journal article" date="2020" name="Stud. Mycol.">
        <title>101 Dothideomycetes genomes: a test case for predicting lifestyles and emergence of pathogens.</title>
        <authorList>
            <person name="Haridas S."/>
            <person name="Albert R."/>
            <person name="Binder M."/>
            <person name="Bloem J."/>
            <person name="Labutti K."/>
            <person name="Salamov A."/>
            <person name="Andreopoulos B."/>
            <person name="Baker S."/>
            <person name="Barry K."/>
            <person name="Bills G."/>
            <person name="Bluhm B."/>
            <person name="Cannon C."/>
            <person name="Castanera R."/>
            <person name="Culley D."/>
            <person name="Daum C."/>
            <person name="Ezra D."/>
            <person name="Gonzalez J."/>
            <person name="Henrissat B."/>
            <person name="Kuo A."/>
            <person name="Liang C."/>
            <person name="Lipzen A."/>
            <person name="Lutzoni F."/>
            <person name="Magnuson J."/>
            <person name="Mondo S."/>
            <person name="Nolan M."/>
            <person name="Ohm R."/>
            <person name="Pangilinan J."/>
            <person name="Park H.-J."/>
            <person name="Ramirez L."/>
            <person name="Alfaro M."/>
            <person name="Sun H."/>
            <person name="Tritt A."/>
            <person name="Yoshinaga Y."/>
            <person name="Zwiers L.-H."/>
            <person name="Turgeon B."/>
            <person name="Goodwin S."/>
            <person name="Spatafora J."/>
            <person name="Crous P."/>
            <person name="Grigoriev I."/>
        </authorList>
    </citation>
    <scope>NUCLEOTIDE SEQUENCE</scope>
    <source>
        <strain evidence="2">SCOH1-5</strain>
    </source>
</reference>
<dbReference type="InterPro" id="IPR035810">
    <property type="entry name" value="PEBP_euk"/>
</dbReference>
<keyword evidence="3" id="KW-1185">Reference proteome</keyword>
<name>A0A6A6FHM0_9PEZI</name>
<dbReference type="PANTHER" id="PTHR11362">
    <property type="entry name" value="PHOSPHATIDYLETHANOLAMINE-BINDING PROTEIN"/>
    <property type="match status" value="1"/>
</dbReference>
<dbReference type="InterPro" id="IPR008914">
    <property type="entry name" value="PEBP"/>
</dbReference>
<dbReference type="OrthoDB" id="2506647at2759"/>
<dbReference type="EMBL" id="ML992671">
    <property type="protein sequence ID" value="KAF2212949.1"/>
    <property type="molecule type" value="Genomic_DNA"/>
</dbReference>
<dbReference type="SUPFAM" id="SSF49777">
    <property type="entry name" value="PEBP-like"/>
    <property type="match status" value="1"/>
</dbReference>
<organism evidence="2 3">
    <name type="scientific">Cercospora zeae-maydis SCOH1-5</name>
    <dbReference type="NCBI Taxonomy" id="717836"/>
    <lineage>
        <taxon>Eukaryota</taxon>
        <taxon>Fungi</taxon>
        <taxon>Dikarya</taxon>
        <taxon>Ascomycota</taxon>
        <taxon>Pezizomycotina</taxon>
        <taxon>Dothideomycetes</taxon>
        <taxon>Dothideomycetidae</taxon>
        <taxon>Mycosphaerellales</taxon>
        <taxon>Mycosphaerellaceae</taxon>
        <taxon>Cercospora</taxon>
    </lineage>
</organism>
<evidence type="ECO:0008006" key="4">
    <source>
        <dbReference type="Google" id="ProtNLM"/>
    </source>
</evidence>
<feature type="signal peptide" evidence="1">
    <location>
        <begin position="1"/>
        <end position="16"/>
    </location>
</feature>
<dbReference type="AlphaFoldDB" id="A0A6A6FHM0"/>
<dbReference type="Pfam" id="PF01161">
    <property type="entry name" value="PBP"/>
    <property type="match status" value="1"/>
</dbReference>
<dbReference type="InterPro" id="IPR036610">
    <property type="entry name" value="PEBP-like_sf"/>
</dbReference>
<feature type="chain" id="PRO_5025677982" description="PEBP-like protein" evidence="1">
    <location>
        <begin position="17"/>
        <end position="252"/>
    </location>
</feature>